<dbReference type="GO" id="GO:0016787">
    <property type="term" value="F:hydrolase activity"/>
    <property type="evidence" value="ECO:0007669"/>
    <property type="project" value="UniProtKB-KW"/>
</dbReference>
<evidence type="ECO:0000313" key="9">
    <source>
        <dbReference type="Proteomes" id="UP001148125"/>
    </source>
</evidence>
<keyword evidence="9" id="KW-1185">Reference proteome</keyword>
<keyword evidence="6" id="KW-0464">Manganese</keyword>
<evidence type="ECO:0000256" key="1">
    <source>
        <dbReference type="ARBA" id="ARBA00001936"/>
    </source>
</evidence>
<evidence type="ECO:0000313" key="8">
    <source>
        <dbReference type="EMBL" id="MDE5414545.1"/>
    </source>
</evidence>
<dbReference type="PANTHER" id="PTHR12318">
    <property type="entry name" value="TESTOSTERONE-REGULATED PROTEIN RP2"/>
    <property type="match status" value="1"/>
</dbReference>
<dbReference type="Proteomes" id="UP001148125">
    <property type="component" value="Unassembled WGS sequence"/>
</dbReference>
<comment type="cofactor">
    <cofactor evidence="1">
        <name>Mn(2+)</name>
        <dbReference type="ChEBI" id="CHEBI:29035"/>
    </cofactor>
</comment>
<feature type="domain" description="Nudix hydrolase" evidence="7">
    <location>
        <begin position="4"/>
        <end position="196"/>
    </location>
</feature>
<dbReference type="EMBL" id="JAOTPO010000009">
    <property type="protein sequence ID" value="MDE5414545.1"/>
    <property type="molecule type" value="Genomic_DNA"/>
</dbReference>
<dbReference type="PROSITE" id="PS51462">
    <property type="entry name" value="NUDIX"/>
    <property type="match status" value="1"/>
</dbReference>
<sequence>MAVIPKPASTVVLMDQLSRVYLTKRPKAMKFLGGFYVFPGGTVETEDYIAGSDYIKNHDPSETFSVAHYVAAARELFEEIGIFLGTRKDGQPAYFTEQQENDYRQQLLEGKLSFLHLLRQEHCYLNLDHLQYFGYRLTPKASPFRFDTRFFLAKLPKGQTPSPDLHEVDEAFWIAPEDALALYEKGELPMVSPTIVSLRTLVNHQKGDPLMMPERQKSNG</sequence>
<organism evidence="8 9">
    <name type="scientific">Alkalihalobacterium chitinilyticum</name>
    <dbReference type="NCBI Taxonomy" id="2980103"/>
    <lineage>
        <taxon>Bacteria</taxon>
        <taxon>Bacillati</taxon>
        <taxon>Bacillota</taxon>
        <taxon>Bacilli</taxon>
        <taxon>Bacillales</taxon>
        <taxon>Bacillaceae</taxon>
        <taxon>Alkalihalobacterium</taxon>
    </lineage>
</organism>
<dbReference type="InterPro" id="IPR039121">
    <property type="entry name" value="NUDT19"/>
</dbReference>
<accession>A0ABT5VGF8</accession>
<comment type="caution">
    <text evidence="8">The sequence shown here is derived from an EMBL/GenBank/DDBJ whole genome shotgun (WGS) entry which is preliminary data.</text>
</comment>
<evidence type="ECO:0000259" key="7">
    <source>
        <dbReference type="PROSITE" id="PS51462"/>
    </source>
</evidence>
<dbReference type="InterPro" id="IPR000086">
    <property type="entry name" value="NUDIX_hydrolase_dom"/>
</dbReference>
<gene>
    <name evidence="8" type="ORF">N7Z68_14290</name>
</gene>
<keyword evidence="5" id="KW-0460">Magnesium</keyword>
<dbReference type="CDD" id="cd18870">
    <property type="entry name" value="NUDIX_AcylCoAdiphos_Nudt19"/>
    <property type="match status" value="1"/>
</dbReference>
<evidence type="ECO:0000256" key="6">
    <source>
        <dbReference type="ARBA" id="ARBA00023211"/>
    </source>
</evidence>
<comment type="cofactor">
    <cofactor evidence="2">
        <name>Mg(2+)</name>
        <dbReference type="ChEBI" id="CHEBI:18420"/>
    </cofactor>
</comment>
<keyword evidence="3" id="KW-0479">Metal-binding</keyword>
<dbReference type="InterPro" id="IPR015797">
    <property type="entry name" value="NUDIX_hydrolase-like_dom_sf"/>
</dbReference>
<protein>
    <submittedName>
        <fullName evidence="8">NUDIX hydrolase</fullName>
    </submittedName>
</protein>
<name>A0ABT5VGF8_9BACI</name>
<reference evidence="8" key="1">
    <citation type="submission" date="2024-05" db="EMBL/GenBank/DDBJ databases">
        <title>Alkalihalobacillus sp. strain MEB203 novel alkaliphilic bacterium from Lonar Lake, India.</title>
        <authorList>
            <person name="Joshi A."/>
            <person name="Thite S."/>
            <person name="Mengade P."/>
        </authorList>
    </citation>
    <scope>NUCLEOTIDE SEQUENCE</scope>
    <source>
        <strain evidence="8">MEB 203</strain>
    </source>
</reference>
<dbReference type="RefSeq" id="WP_275119159.1">
    <property type="nucleotide sequence ID" value="NZ_JAOTPO010000009.1"/>
</dbReference>
<dbReference type="PANTHER" id="PTHR12318:SF0">
    <property type="entry name" value="ACYL-COENZYME A DIPHOSPHATASE NUDT19"/>
    <property type="match status" value="1"/>
</dbReference>
<evidence type="ECO:0000256" key="4">
    <source>
        <dbReference type="ARBA" id="ARBA00022801"/>
    </source>
</evidence>
<keyword evidence="4 8" id="KW-0378">Hydrolase</keyword>
<evidence type="ECO:0000256" key="3">
    <source>
        <dbReference type="ARBA" id="ARBA00022723"/>
    </source>
</evidence>
<evidence type="ECO:0000256" key="2">
    <source>
        <dbReference type="ARBA" id="ARBA00001946"/>
    </source>
</evidence>
<evidence type="ECO:0000256" key="5">
    <source>
        <dbReference type="ARBA" id="ARBA00022842"/>
    </source>
</evidence>
<dbReference type="Gene3D" id="3.90.79.10">
    <property type="entry name" value="Nucleoside Triphosphate Pyrophosphohydrolase"/>
    <property type="match status" value="1"/>
</dbReference>
<proteinExistence type="predicted"/>
<dbReference type="SUPFAM" id="SSF55811">
    <property type="entry name" value="Nudix"/>
    <property type="match status" value="1"/>
</dbReference>